<accession>A0ABD2ZJB5</accession>
<evidence type="ECO:0000313" key="2">
    <source>
        <dbReference type="EMBL" id="KAL3518936.1"/>
    </source>
</evidence>
<evidence type="ECO:0000313" key="3">
    <source>
        <dbReference type="Proteomes" id="UP001630127"/>
    </source>
</evidence>
<comment type="caution">
    <text evidence="2">The sequence shown here is derived from an EMBL/GenBank/DDBJ whole genome shotgun (WGS) entry which is preliminary data.</text>
</comment>
<keyword evidence="3" id="KW-1185">Reference proteome</keyword>
<feature type="compositionally biased region" description="Acidic residues" evidence="1">
    <location>
        <begin position="43"/>
        <end position="56"/>
    </location>
</feature>
<feature type="non-terminal residue" evidence="2">
    <location>
        <position position="1"/>
    </location>
</feature>
<feature type="compositionally biased region" description="Basic and acidic residues" evidence="1">
    <location>
        <begin position="1"/>
        <end position="10"/>
    </location>
</feature>
<proteinExistence type="predicted"/>
<sequence length="157" mass="17683">PIPTEIERFEGVGGSWNGAAPLEEGDGGESGGKEEGEGTGGVVEEEEEEEEEEGEGLLEWYGRERDGIAENEERETKGCQRARVVWLRKKEKTEIKACRLKHDMQYDFFSKTVACGQFRNSMKPWSMDCMVPSHILGYIMYSSKFPIRLQLGSGPQE</sequence>
<gene>
    <name evidence="2" type="ORF">ACH5RR_021525</name>
</gene>
<reference evidence="2 3" key="1">
    <citation type="submission" date="2024-11" db="EMBL/GenBank/DDBJ databases">
        <title>A near-complete genome assembly of Cinchona calisaya.</title>
        <authorList>
            <person name="Lian D.C."/>
            <person name="Zhao X.W."/>
            <person name="Wei L."/>
        </authorList>
    </citation>
    <scope>NUCLEOTIDE SEQUENCE [LARGE SCALE GENOMIC DNA]</scope>
    <source>
        <tissue evidence="2">Nenye</tissue>
    </source>
</reference>
<organism evidence="2 3">
    <name type="scientific">Cinchona calisaya</name>
    <dbReference type="NCBI Taxonomy" id="153742"/>
    <lineage>
        <taxon>Eukaryota</taxon>
        <taxon>Viridiplantae</taxon>
        <taxon>Streptophyta</taxon>
        <taxon>Embryophyta</taxon>
        <taxon>Tracheophyta</taxon>
        <taxon>Spermatophyta</taxon>
        <taxon>Magnoliopsida</taxon>
        <taxon>eudicotyledons</taxon>
        <taxon>Gunneridae</taxon>
        <taxon>Pentapetalae</taxon>
        <taxon>asterids</taxon>
        <taxon>lamiids</taxon>
        <taxon>Gentianales</taxon>
        <taxon>Rubiaceae</taxon>
        <taxon>Cinchonoideae</taxon>
        <taxon>Cinchoneae</taxon>
        <taxon>Cinchona</taxon>
    </lineage>
</organism>
<protein>
    <submittedName>
        <fullName evidence="2">Uncharacterized protein</fullName>
    </submittedName>
</protein>
<dbReference type="Proteomes" id="UP001630127">
    <property type="component" value="Unassembled WGS sequence"/>
</dbReference>
<dbReference type="AlphaFoldDB" id="A0ABD2ZJB5"/>
<name>A0ABD2ZJB5_9GENT</name>
<dbReference type="EMBL" id="JBJUIK010000009">
    <property type="protein sequence ID" value="KAL3518936.1"/>
    <property type="molecule type" value="Genomic_DNA"/>
</dbReference>
<evidence type="ECO:0000256" key="1">
    <source>
        <dbReference type="SAM" id="MobiDB-lite"/>
    </source>
</evidence>
<feature type="region of interest" description="Disordered" evidence="1">
    <location>
        <begin position="1"/>
        <end position="58"/>
    </location>
</feature>